<accession>A0A1R1YS73</accession>
<gene>
    <name evidence="1" type="ORF">AYI69_g730</name>
</gene>
<evidence type="ECO:0000313" key="1">
    <source>
        <dbReference type="EMBL" id="OMJ29748.1"/>
    </source>
</evidence>
<keyword evidence="2" id="KW-1185">Reference proteome</keyword>
<dbReference type="Proteomes" id="UP000187429">
    <property type="component" value="Unassembled WGS sequence"/>
</dbReference>
<dbReference type="EMBL" id="LSSM01000194">
    <property type="protein sequence ID" value="OMJ29748.1"/>
    <property type="molecule type" value="Genomic_DNA"/>
</dbReference>
<organism evidence="1 2">
    <name type="scientific">Smittium culicis</name>
    <dbReference type="NCBI Taxonomy" id="133412"/>
    <lineage>
        <taxon>Eukaryota</taxon>
        <taxon>Fungi</taxon>
        <taxon>Fungi incertae sedis</taxon>
        <taxon>Zoopagomycota</taxon>
        <taxon>Kickxellomycotina</taxon>
        <taxon>Harpellomycetes</taxon>
        <taxon>Harpellales</taxon>
        <taxon>Legeriomycetaceae</taxon>
        <taxon>Smittium</taxon>
    </lineage>
</organism>
<dbReference type="AlphaFoldDB" id="A0A1R1YS73"/>
<name>A0A1R1YS73_9FUNG</name>
<comment type="caution">
    <text evidence="1">The sequence shown here is derived from an EMBL/GenBank/DDBJ whole genome shotgun (WGS) entry which is preliminary data.</text>
</comment>
<sequence>MVEFIHLTSPSDSGKADFNPPALSQFSFIRGPMVDTSSLRHLRVEIAVWSGTDHAHTYSENLSIITRRYHFPDFDSGNGPKWSICNESNIPKILARPSEE</sequence>
<reference evidence="2" key="1">
    <citation type="submission" date="2017-01" db="EMBL/GenBank/DDBJ databases">
        <authorList>
            <person name="Wang Y."/>
            <person name="White M."/>
            <person name="Kvist S."/>
            <person name="Moncalvo J.-M."/>
        </authorList>
    </citation>
    <scope>NUCLEOTIDE SEQUENCE [LARGE SCALE GENOMIC DNA]</scope>
    <source>
        <strain evidence="2">ID-206-W2</strain>
    </source>
</reference>
<proteinExistence type="predicted"/>
<evidence type="ECO:0000313" key="2">
    <source>
        <dbReference type="Proteomes" id="UP000187429"/>
    </source>
</evidence>
<protein>
    <submittedName>
        <fullName evidence="1">Uncharacterized protein</fullName>
    </submittedName>
</protein>